<reference evidence="2" key="1">
    <citation type="submission" date="2021-11" db="EMBL/GenBank/DDBJ databases">
        <authorList>
            <person name="Herlambang A."/>
            <person name="Guo Y."/>
            <person name="Takashima Y."/>
            <person name="Nishizawa T."/>
        </authorList>
    </citation>
    <scope>NUCLEOTIDE SEQUENCE</scope>
    <source>
        <strain evidence="2">E1425</strain>
    </source>
</reference>
<dbReference type="OrthoDB" id="5358959at2759"/>
<feature type="chain" id="PRO_5040149395" evidence="1">
    <location>
        <begin position="20"/>
        <end position="183"/>
    </location>
</feature>
<comment type="caution">
    <text evidence="2">The sequence shown here is derived from an EMBL/GenBank/DDBJ whole genome shotgun (WGS) entry which is preliminary data.</text>
</comment>
<dbReference type="EMBL" id="BQFW01000001">
    <property type="protein sequence ID" value="GJJ67708.1"/>
    <property type="molecule type" value="Genomic_DNA"/>
</dbReference>
<protein>
    <submittedName>
        <fullName evidence="2">Uncharacterized protein</fullName>
    </submittedName>
</protein>
<feature type="signal peptide" evidence="1">
    <location>
        <begin position="1"/>
        <end position="19"/>
    </location>
</feature>
<keyword evidence="3" id="KW-1185">Reference proteome</keyword>
<reference evidence="2" key="2">
    <citation type="journal article" date="2022" name="Microbiol. Resour. Announc.">
        <title>Whole-Genome Sequence of Entomortierella parvispora E1425, a Mucoromycotan Fungus Associated with Burkholderiaceae-Related Endosymbiotic Bacteria.</title>
        <authorList>
            <person name="Herlambang A."/>
            <person name="Guo Y."/>
            <person name="Takashima Y."/>
            <person name="Narisawa K."/>
            <person name="Ohta H."/>
            <person name="Nishizawa T."/>
        </authorList>
    </citation>
    <scope>NUCLEOTIDE SEQUENCE</scope>
    <source>
        <strain evidence="2">E1425</strain>
    </source>
</reference>
<dbReference type="Proteomes" id="UP000827284">
    <property type="component" value="Unassembled WGS sequence"/>
</dbReference>
<keyword evidence="1" id="KW-0732">Signal</keyword>
<gene>
    <name evidence="2" type="ORF">EMPS_00054</name>
</gene>
<accession>A0A9P3H106</accession>
<dbReference type="AlphaFoldDB" id="A0A9P3H106"/>
<sequence length="183" mass="19125">MKFSTILSIAAVFVVAVAAGPTPVEENTVAAVPEVYEELSPFLGAPIEGGVDKREDTKTAELVAAASLIFEDVGPLAEDVEIETRSLEKRGLQCKKGYGLCPKSKNKCCQLGGDCCKKGCCNAGSWCYAGGCCKNNQMGCDNKSCCPRNSRCCKGGGCCASNQNCWISAKGKKGCCPVGKICA</sequence>
<proteinExistence type="predicted"/>
<name>A0A9P3H106_9FUNG</name>
<organism evidence="2 3">
    <name type="scientific">Entomortierella parvispora</name>
    <dbReference type="NCBI Taxonomy" id="205924"/>
    <lineage>
        <taxon>Eukaryota</taxon>
        <taxon>Fungi</taxon>
        <taxon>Fungi incertae sedis</taxon>
        <taxon>Mucoromycota</taxon>
        <taxon>Mortierellomycotina</taxon>
        <taxon>Mortierellomycetes</taxon>
        <taxon>Mortierellales</taxon>
        <taxon>Mortierellaceae</taxon>
        <taxon>Entomortierella</taxon>
    </lineage>
</organism>
<evidence type="ECO:0000256" key="1">
    <source>
        <dbReference type="SAM" id="SignalP"/>
    </source>
</evidence>
<evidence type="ECO:0000313" key="3">
    <source>
        <dbReference type="Proteomes" id="UP000827284"/>
    </source>
</evidence>
<evidence type="ECO:0000313" key="2">
    <source>
        <dbReference type="EMBL" id="GJJ67708.1"/>
    </source>
</evidence>